<dbReference type="InterPro" id="IPR022791">
    <property type="entry name" value="L-PG_synthase/AglD"/>
</dbReference>
<keyword evidence="2" id="KW-1003">Cell membrane</keyword>
<evidence type="ECO:0000256" key="6">
    <source>
        <dbReference type="SAM" id="Phobius"/>
    </source>
</evidence>
<feature type="transmembrane region" description="Helical" evidence="6">
    <location>
        <begin position="167"/>
        <end position="187"/>
    </location>
</feature>
<feature type="transmembrane region" description="Helical" evidence="6">
    <location>
        <begin position="240"/>
        <end position="266"/>
    </location>
</feature>
<evidence type="ECO:0000313" key="7">
    <source>
        <dbReference type="EMBL" id="TWO71092.1"/>
    </source>
</evidence>
<name>A0A562ZR74_9BURK</name>
<gene>
    <name evidence="7" type="ORF">FN976_12295</name>
</gene>
<organism evidence="7 8">
    <name type="scientific">Caenimonas sedimenti</name>
    <dbReference type="NCBI Taxonomy" id="2596921"/>
    <lineage>
        <taxon>Bacteria</taxon>
        <taxon>Pseudomonadati</taxon>
        <taxon>Pseudomonadota</taxon>
        <taxon>Betaproteobacteria</taxon>
        <taxon>Burkholderiales</taxon>
        <taxon>Comamonadaceae</taxon>
        <taxon>Caenimonas</taxon>
    </lineage>
</organism>
<reference evidence="7 8" key="1">
    <citation type="submission" date="2019-07" db="EMBL/GenBank/DDBJ databases">
        <title>Caenimonas sedimenti sp. nov., isolated from activated sludge.</title>
        <authorList>
            <person name="Xu J."/>
        </authorList>
    </citation>
    <scope>NUCLEOTIDE SEQUENCE [LARGE SCALE GENOMIC DNA]</scope>
    <source>
        <strain evidence="7 8">HX-9-20</strain>
    </source>
</reference>
<accession>A0A562ZR74</accession>
<comment type="subcellular location">
    <subcellularLocation>
        <location evidence="1">Cell membrane</location>
        <topology evidence="1">Multi-pass membrane protein</topology>
    </subcellularLocation>
</comment>
<dbReference type="Proteomes" id="UP000318199">
    <property type="component" value="Unassembled WGS sequence"/>
</dbReference>
<dbReference type="GO" id="GO:0005886">
    <property type="term" value="C:plasma membrane"/>
    <property type="evidence" value="ECO:0007669"/>
    <property type="project" value="UniProtKB-SubCell"/>
</dbReference>
<evidence type="ECO:0000256" key="2">
    <source>
        <dbReference type="ARBA" id="ARBA00022475"/>
    </source>
</evidence>
<feature type="transmembrane region" description="Helical" evidence="6">
    <location>
        <begin position="286"/>
        <end position="303"/>
    </location>
</feature>
<sequence length="317" mass="35043">MVIRDKPWWPWLKRALTFAFFALVIGLLVKYARGVDWGDVKESLLALPRHVLWEAAALCACSHLLYSCFDLVGRRYTGHRLRVPQVMQVNFISYAFNLNMGSLVGGVAFRFRMYSRLGLATATITRVLTLSMLTNWLGYLLLAGIVFTVAPLALPPDWKLDSEGLQLLGIVLLALALTYLLLCGWSKKRSWTLRGHELLLPRPTMAIVQLAMSCANWMIMAGAVHVLLQGKVPYSDVLSVLLVAAVAGVITHVPAGLGVLEAVFVALLSHRVPDAQLLAALLGYRALYYIGPLLAAAVMYLSVELRARKQLPVPQRP</sequence>
<proteinExistence type="predicted"/>
<dbReference type="AlphaFoldDB" id="A0A562ZR74"/>
<keyword evidence="4 6" id="KW-1133">Transmembrane helix</keyword>
<evidence type="ECO:0000256" key="3">
    <source>
        <dbReference type="ARBA" id="ARBA00022692"/>
    </source>
</evidence>
<dbReference type="Pfam" id="PF03706">
    <property type="entry name" value="LPG_synthase_TM"/>
    <property type="match status" value="1"/>
</dbReference>
<evidence type="ECO:0000256" key="1">
    <source>
        <dbReference type="ARBA" id="ARBA00004651"/>
    </source>
</evidence>
<keyword evidence="8" id="KW-1185">Reference proteome</keyword>
<dbReference type="EMBL" id="VOBQ01000009">
    <property type="protein sequence ID" value="TWO71092.1"/>
    <property type="molecule type" value="Genomic_DNA"/>
</dbReference>
<feature type="transmembrane region" description="Helical" evidence="6">
    <location>
        <begin position="136"/>
        <end position="155"/>
    </location>
</feature>
<dbReference type="PANTHER" id="PTHR39087">
    <property type="entry name" value="UPF0104 MEMBRANE PROTEIN MJ1595"/>
    <property type="match status" value="1"/>
</dbReference>
<dbReference type="PANTHER" id="PTHR39087:SF2">
    <property type="entry name" value="UPF0104 MEMBRANE PROTEIN MJ1595"/>
    <property type="match status" value="1"/>
</dbReference>
<evidence type="ECO:0000313" key="8">
    <source>
        <dbReference type="Proteomes" id="UP000318199"/>
    </source>
</evidence>
<keyword evidence="3 6" id="KW-0812">Transmembrane</keyword>
<evidence type="ECO:0000256" key="4">
    <source>
        <dbReference type="ARBA" id="ARBA00022989"/>
    </source>
</evidence>
<feature type="transmembrane region" description="Helical" evidence="6">
    <location>
        <begin position="207"/>
        <end position="228"/>
    </location>
</feature>
<comment type="caution">
    <text evidence="7">The sequence shown here is derived from an EMBL/GenBank/DDBJ whole genome shotgun (WGS) entry which is preliminary data.</text>
</comment>
<keyword evidence="5 6" id="KW-0472">Membrane</keyword>
<feature type="transmembrane region" description="Helical" evidence="6">
    <location>
        <begin position="89"/>
        <end position="109"/>
    </location>
</feature>
<protein>
    <submittedName>
        <fullName evidence="7">UPF0104 family protein</fullName>
    </submittedName>
</protein>
<dbReference type="OrthoDB" id="5998304at2"/>
<evidence type="ECO:0000256" key="5">
    <source>
        <dbReference type="ARBA" id="ARBA00023136"/>
    </source>
</evidence>